<dbReference type="EMBL" id="BARW01025659">
    <property type="protein sequence ID" value="GAJ11017.1"/>
    <property type="molecule type" value="Genomic_DNA"/>
</dbReference>
<sequence>MRKNIRGKKLAAKTKKIKEGQLYECSVCGATAYIDKKTKYLLIQFPPLELPKTIAPFQAPIAISLPYHDDCELNKIVDQIDLKKLVKVKKKPKKDKEKKK</sequence>
<gene>
    <name evidence="1" type="ORF">S12H4_42007</name>
</gene>
<organism evidence="1">
    <name type="scientific">marine sediment metagenome</name>
    <dbReference type="NCBI Taxonomy" id="412755"/>
    <lineage>
        <taxon>unclassified sequences</taxon>
        <taxon>metagenomes</taxon>
        <taxon>ecological metagenomes</taxon>
    </lineage>
</organism>
<name>X1V5I1_9ZZZZ</name>
<protein>
    <submittedName>
        <fullName evidence="1">Uncharacterized protein</fullName>
    </submittedName>
</protein>
<evidence type="ECO:0000313" key="1">
    <source>
        <dbReference type="EMBL" id="GAJ11017.1"/>
    </source>
</evidence>
<accession>X1V5I1</accession>
<reference evidence="1" key="1">
    <citation type="journal article" date="2014" name="Front. Microbiol.">
        <title>High frequency of phylogenetically diverse reductive dehalogenase-homologous genes in deep subseafloor sedimentary metagenomes.</title>
        <authorList>
            <person name="Kawai M."/>
            <person name="Futagami T."/>
            <person name="Toyoda A."/>
            <person name="Takaki Y."/>
            <person name="Nishi S."/>
            <person name="Hori S."/>
            <person name="Arai W."/>
            <person name="Tsubouchi T."/>
            <person name="Morono Y."/>
            <person name="Uchiyama I."/>
            <person name="Ito T."/>
            <person name="Fujiyama A."/>
            <person name="Inagaki F."/>
            <person name="Takami H."/>
        </authorList>
    </citation>
    <scope>NUCLEOTIDE SEQUENCE</scope>
    <source>
        <strain evidence="1">Expedition CK06-06</strain>
    </source>
</reference>
<dbReference type="AlphaFoldDB" id="X1V5I1"/>
<proteinExistence type="predicted"/>
<comment type="caution">
    <text evidence="1">The sequence shown here is derived from an EMBL/GenBank/DDBJ whole genome shotgun (WGS) entry which is preliminary data.</text>
</comment>